<dbReference type="Proteomes" id="UP000822476">
    <property type="component" value="Unassembled WGS sequence"/>
</dbReference>
<evidence type="ECO:0000313" key="9">
    <source>
        <dbReference type="Proteomes" id="UP000822476"/>
    </source>
</evidence>
<dbReference type="PROSITE" id="PS50279">
    <property type="entry name" value="BPTI_KUNITZ_2"/>
    <property type="match status" value="8"/>
</dbReference>
<dbReference type="InterPro" id="IPR036880">
    <property type="entry name" value="Kunitz_BPTI_sf"/>
</dbReference>
<feature type="domain" description="BPTI/Kunitz inhibitor" evidence="6">
    <location>
        <begin position="1351"/>
        <end position="1402"/>
    </location>
</feature>
<dbReference type="InterPro" id="IPR003598">
    <property type="entry name" value="Ig_sub2"/>
</dbReference>
<feature type="domain" description="BPTI/Kunitz inhibitor" evidence="6">
    <location>
        <begin position="738"/>
        <end position="791"/>
    </location>
</feature>
<feature type="region of interest" description="Disordered" evidence="5">
    <location>
        <begin position="685"/>
        <end position="709"/>
    </location>
</feature>
<dbReference type="PROSITE" id="PS00280">
    <property type="entry name" value="BPTI_KUNITZ_1"/>
    <property type="match status" value="6"/>
</dbReference>
<dbReference type="InterPro" id="IPR036179">
    <property type="entry name" value="Ig-like_dom_sf"/>
</dbReference>
<dbReference type="GO" id="GO:0005615">
    <property type="term" value="C:extracellular space"/>
    <property type="evidence" value="ECO:0007669"/>
    <property type="project" value="TreeGrafter"/>
</dbReference>
<sequence>MEYKCVCYLLLVINVYSSSENADHNNHRMKLLAHFILKLKLKQISNANNDLTLTSTNTNSVVPEVSNVLPSELSKEDITYSVPLSESTSLPTDDTDSKQNITESINLSNSANGKDNSEKNHFQNKNFTLQETEVDILSLLEAENNDSHYVIEPENVNFGQTREDITLDKAHQYTTYAPKNESTIQQRSSLSLSDHINFNDIPELNSNQSVTVNGQVHELLTNQNSVLHATEDENIRNNVSNGIDGKERRSNISQTSEDRDLKPSPTVFAPKHQSELEIIRPKQIRPTDFSESENTDELVAKLDKKQTSSKISNSQEKHRLRVACYQRPVIQLCHTKTEYQNGDQLVGMSTPQLTWYYDPVEMTCQHTSDCILNGNAFATRAECENVCIPISGARRCLAPPKAGYFQCSEQGPSRTVVPILMVFFDKTTGKCRWFTYYGCGGTANRFQSIAECQATCNDRVASKIFTIASELCQVAPSMELLKSWPVLSSESHSFAHSMNTSDLEETASDLFDDLTFTELRRPESGCANVGQFESRWYMDAGTGTCKEFSFSHCGGSANNFLTRTDCERFCSAKTESPLDFCKLKPDPGECNSKRQMWYFNPEYPVAETSVSKWEKGACQLFTYSGCGGNNNRFVDRDTCETTCSVVRLRSQSTEPSGVTDSSTISKASISPDNILQVIDDKSDSLSIENGDDDSRSVDTFNKSNASVNDSQRNDRLHNIDLEPCRRPVIVGNCRPLNCTLEMASSDINCTLLHLQRWFFNAHTSNCEPFRYSGCGGSENTFDDAQSCQVACKARIVRPDRDRRCDSLPHQNKCYAVSLSGTPGREQKDNLIAFHFSVGSATCKAFHLDTSRSGCSMKPYFANGQECLHACVKSTPTEQHLQNRCFARKTHTTWNCSSGRKTFRWSYLSELNQCVQFSQCVPQMGDFEQPGNNFASRAICETTCMASSLEEVCQLPMDRGPCGAHLPRYYYNPKSSECQMFLYGGCLGNANRFISRQECQTACAEFHPLVLRKNWTAESAHSSPASRAQDAIIPSVSADVFDLMRAITLHHTEHFPWDFCLENHSYGTCAQPIGYQHASNWHVFRQLTRFYYDRRLGKCQPFTYTGCGARGNHFDTLADCVVICEDRLLNSKSLYCPTINETKQCPGSGIHAWAFNRSVGDCHAIELCSAQVPATSESNKSVSDVARLRRIRHWLGGLQEQTANRTLPLGVHATRIACQFHCSPKPPRGTDVQNVCHMNPIVTVPFGCNAMITRWYFEPREATCRSYVTCPQYGNNFPSEKACRDICAPTHPLDVCRLPRDHGGCSKFITRWYYHLDTRTCRPFLYGGCFGNSNRFLSKAECDSFCSAQDVCRLPLQKSSSDMTYPKHYYYNLSTHQCTPFHFTGILAHGNNFPNLEACNATCLFVPDIETVTLSTTNEEEPKTDQVLTANPDEEWKDIPHSNKDDIFTLNVSQTAPSRSPCTNRYSELGSTDLAKQSICDSEDIIHELGYRFRAVRSKNERDEEVEGFCELTLIPICLSEPKKVFGAIVDPMMRTIGRVFQTQSECEETCLANRRIRRSISSSTHRDENASRMERAVRDLLEQSGHHPDSWLNQSVRNGCSPEKALAEQVDHFQHQLQAYSRWPCKFDTEDARSQVPLHERLEGSEIWLPCWVISQETPVIQWTRLKDKKIYRVTPNRMPILNNIWRGHLYLTRLDSLRHSGAWSCQAYSKNGLWRSEVFTQLHAIPRHFVRGYTLGRSGSMTSLSEQIVNVPEGGTLLLGCRVDRDPLSVSYFYDEQVTWHRSKAHGFQQQPVNLVSLTGVPLLYIRPVSAELHSGIWTCTIPSEPHSSDEPLVRRFFVSVGQPPKFEQVQTIQFNLLSKHRRTHRLQCAAADWGHPVGRLRWYYCRSTIGCKPLLYGPDGKYSEPTSLIVYPSPGDRYTCRIENQWGRVEQHFEFNAGR</sequence>
<feature type="domain" description="BPTI/Kunitz inhibitor" evidence="6">
    <location>
        <begin position="952"/>
        <end position="1002"/>
    </location>
</feature>
<dbReference type="OrthoDB" id="5950222at2759"/>
<dbReference type="FunFam" id="4.10.410.10:FF:000020">
    <property type="entry name" value="Collagen, type VI, alpha 3"/>
    <property type="match status" value="1"/>
</dbReference>
<evidence type="ECO:0000259" key="6">
    <source>
        <dbReference type="PROSITE" id="PS50279"/>
    </source>
</evidence>
<feature type="domain" description="Ig-like" evidence="7">
    <location>
        <begin position="1846"/>
        <end position="1938"/>
    </location>
</feature>
<keyword evidence="9" id="KW-1185">Reference proteome</keyword>
<dbReference type="SMART" id="SM00408">
    <property type="entry name" value="IGc2"/>
    <property type="match status" value="2"/>
</dbReference>
<feature type="compositionally biased region" description="Basic and acidic residues" evidence="5">
    <location>
        <begin position="244"/>
        <end position="262"/>
    </location>
</feature>
<keyword evidence="4" id="KW-1015">Disulfide bond</keyword>
<keyword evidence="2" id="KW-0964">Secreted</keyword>
<proteinExistence type="predicted"/>
<feature type="domain" description="BPTI/Kunitz inhibitor" evidence="6">
    <location>
        <begin position="396"/>
        <end position="456"/>
    </location>
</feature>
<comment type="subcellular location">
    <subcellularLocation>
        <location evidence="1">Secreted</location>
    </subcellularLocation>
</comment>
<dbReference type="GO" id="GO:0004867">
    <property type="term" value="F:serine-type endopeptidase inhibitor activity"/>
    <property type="evidence" value="ECO:0007669"/>
    <property type="project" value="InterPro"/>
</dbReference>
<evidence type="ECO:0008006" key="10">
    <source>
        <dbReference type="Google" id="ProtNLM"/>
    </source>
</evidence>
<evidence type="ECO:0000256" key="4">
    <source>
        <dbReference type="ARBA" id="ARBA00023157"/>
    </source>
</evidence>
<protein>
    <recommendedName>
        <fullName evidence="10">Papilin</fullName>
    </recommendedName>
</protein>
<dbReference type="Gene3D" id="4.10.410.10">
    <property type="entry name" value="Pancreatic trypsin inhibitor Kunitz domain"/>
    <property type="match status" value="11"/>
</dbReference>
<comment type="caution">
    <text evidence="8">The sequence shown here is derived from an EMBL/GenBank/DDBJ whole genome shotgun (WGS) entry which is preliminary data.</text>
</comment>
<dbReference type="Pfam" id="PF00014">
    <property type="entry name" value="Kunitz_BPTI"/>
    <property type="match status" value="9"/>
</dbReference>
<accession>A0A8S9Z6U0</accession>
<dbReference type="InterPro" id="IPR050098">
    <property type="entry name" value="TFPI/VKTCI-like"/>
</dbReference>
<dbReference type="PROSITE" id="PS50835">
    <property type="entry name" value="IG_LIKE"/>
    <property type="match status" value="2"/>
</dbReference>
<dbReference type="PRINTS" id="PR00759">
    <property type="entry name" value="BASICPTASE"/>
</dbReference>
<evidence type="ECO:0000256" key="2">
    <source>
        <dbReference type="ARBA" id="ARBA00022525"/>
    </source>
</evidence>
<feature type="domain" description="BPTI/Kunitz inhibitor" evidence="6">
    <location>
        <begin position="517"/>
        <end position="570"/>
    </location>
</feature>
<evidence type="ECO:0000256" key="1">
    <source>
        <dbReference type="ARBA" id="ARBA00004613"/>
    </source>
</evidence>
<keyword evidence="3" id="KW-0800">Toxin</keyword>
<feature type="domain" description="BPTI/Kunitz inhibitor" evidence="6">
    <location>
        <begin position="581"/>
        <end position="643"/>
    </location>
</feature>
<evidence type="ECO:0000259" key="7">
    <source>
        <dbReference type="PROSITE" id="PS50835"/>
    </source>
</evidence>
<evidence type="ECO:0000313" key="8">
    <source>
        <dbReference type="EMBL" id="KAF7262632.1"/>
    </source>
</evidence>
<feature type="domain" description="BPTI/Kunitz inhibitor" evidence="6">
    <location>
        <begin position="1295"/>
        <end position="1345"/>
    </location>
</feature>
<dbReference type="SUPFAM" id="SSF57362">
    <property type="entry name" value="BPTI-like"/>
    <property type="match status" value="11"/>
</dbReference>
<dbReference type="PANTHER" id="PTHR10083:SF217">
    <property type="entry name" value="BOOPHILIN-H2"/>
    <property type="match status" value="1"/>
</dbReference>
<reference evidence="8" key="1">
    <citation type="submission" date="2019-07" db="EMBL/GenBank/DDBJ databases">
        <title>Annotation for the trematode Paragonimus miyazaki's.</title>
        <authorList>
            <person name="Choi Y.-J."/>
        </authorList>
    </citation>
    <scope>NUCLEOTIDE SEQUENCE</scope>
    <source>
        <strain evidence="8">Japan</strain>
    </source>
</reference>
<dbReference type="SUPFAM" id="SSF48726">
    <property type="entry name" value="Immunoglobulin"/>
    <property type="match status" value="2"/>
</dbReference>
<dbReference type="SMART" id="SM00131">
    <property type="entry name" value="KU"/>
    <property type="match status" value="10"/>
</dbReference>
<evidence type="ECO:0000256" key="3">
    <source>
        <dbReference type="ARBA" id="ARBA00022656"/>
    </source>
</evidence>
<name>A0A8S9Z6U0_9TREM</name>
<dbReference type="InterPro" id="IPR002223">
    <property type="entry name" value="Kunitz_BPTI"/>
</dbReference>
<dbReference type="InterPro" id="IPR007110">
    <property type="entry name" value="Ig-like_dom"/>
</dbReference>
<feature type="compositionally biased region" description="Polar residues" evidence="5">
    <location>
        <begin position="697"/>
        <end position="709"/>
    </location>
</feature>
<dbReference type="InterPro" id="IPR020901">
    <property type="entry name" value="Prtase_inh_Kunz-CS"/>
</dbReference>
<feature type="domain" description="Ig-like" evidence="7">
    <location>
        <begin position="1727"/>
        <end position="1836"/>
    </location>
</feature>
<dbReference type="FunFam" id="4.10.410.10:FF:000004">
    <property type="entry name" value="Tissue factor pathway inhibitor"/>
    <property type="match status" value="1"/>
</dbReference>
<dbReference type="CDD" id="cd00109">
    <property type="entry name" value="Kunitz-type"/>
    <property type="match status" value="6"/>
</dbReference>
<organism evidence="8 9">
    <name type="scientific">Paragonimus skrjabini miyazakii</name>
    <dbReference type="NCBI Taxonomy" id="59628"/>
    <lineage>
        <taxon>Eukaryota</taxon>
        <taxon>Metazoa</taxon>
        <taxon>Spiralia</taxon>
        <taxon>Lophotrochozoa</taxon>
        <taxon>Platyhelminthes</taxon>
        <taxon>Trematoda</taxon>
        <taxon>Digenea</taxon>
        <taxon>Plagiorchiida</taxon>
        <taxon>Troglotremata</taxon>
        <taxon>Troglotrematidae</taxon>
        <taxon>Paragonimus</taxon>
    </lineage>
</organism>
<evidence type="ECO:0000256" key="5">
    <source>
        <dbReference type="SAM" id="MobiDB-lite"/>
    </source>
</evidence>
<dbReference type="PANTHER" id="PTHR10083">
    <property type="entry name" value="KUNITZ-TYPE PROTEASE INHIBITOR-RELATED"/>
    <property type="match status" value="1"/>
</dbReference>
<gene>
    <name evidence="8" type="ORF">EG68_00115</name>
</gene>
<feature type="domain" description="BPTI/Kunitz inhibitor" evidence="6">
    <location>
        <begin position="1059"/>
        <end position="1123"/>
    </location>
</feature>
<feature type="region of interest" description="Disordered" evidence="5">
    <location>
        <begin position="231"/>
        <end position="296"/>
    </location>
</feature>
<dbReference type="EMBL" id="JTDE01000019">
    <property type="protein sequence ID" value="KAF7262632.1"/>
    <property type="molecule type" value="Genomic_DNA"/>
</dbReference>